<name>A0A4Z2FTI2_9TELE</name>
<dbReference type="EMBL" id="SRLO01000895">
    <property type="protein sequence ID" value="TNN44577.1"/>
    <property type="molecule type" value="Genomic_DNA"/>
</dbReference>
<dbReference type="Proteomes" id="UP000314294">
    <property type="component" value="Unassembled WGS sequence"/>
</dbReference>
<reference evidence="2 3" key="1">
    <citation type="submission" date="2019-03" db="EMBL/GenBank/DDBJ databases">
        <title>First draft genome of Liparis tanakae, snailfish: a comprehensive survey of snailfish specific genes.</title>
        <authorList>
            <person name="Kim W."/>
            <person name="Song I."/>
            <person name="Jeong J.-H."/>
            <person name="Kim D."/>
            <person name="Kim S."/>
            <person name="Ryu S."/>
            <person name="Song J.Y."/>
            <person name="Lee S.K."/>
        </authorList>
    </citation>
    <scope>NUCLEOTIDE SEQUENCE [LARGE SCALE GENOMIC DNA]</scope>
    <source>
        <tissue evidence="2">Muscle</tissue>
    </source>
</reference>
<accession>A0A4Z2FTI2</accession>
<evidence type="ECO:0000256" key="1">
    <source>
        <dbReference type="SAM" id="MobiDB-lite"/>
    </source>
</evidence>
<evidence type="ECO:0000313" key="3">
    <source>
        <dbReference type="Proteomes" id="UP000314294"/>
    </source>
</evidence>
<evidence type="ECO:0000313" key="2">
    <source>
        <dbReference type="EMBL" id="TNN44577.1"/>
    </source>
</evidence>
<protein>
    <submittedName>
        <fullName evidence="2">Uncharacterized protein</fullName>
    </submittedName>
</protein>
<feature type="region of interest" description="Disordered" evidence="1">
    <location>
        <begin position="24"/>
        <end position="69"/>
    </location>
</feature>
<comment type="caution">
    <text evidence="2">The sequence shown here is derived from an EMBL/GenBank/DDBJ whole genome shotgun (WGS) entry which is preliminary data.</text>
</comment>
<organism evidence="2 3">
    <name type="scientific">Liparis tanakae</name>
    <name type="common">Tanaka's snailfish</name>
    <dbReference type="NCBI Taxonomy" id="230148"/>
    <lineage>
        <taxon>Eukaryota</taxon>
        <taxon>Metazoa</taxon>
        <taxon>Chordata</taxon>
        <taxon>Craniata</taxon>
        <taxon>Vertebrata</taxon>
        <taxon>Euteleostomi</taxon>
        <taxon>Actinopterygii</taxon>
        <taxon>Neopterygii</taxon>
        <taxon>Teleostei</taxon>
        <taxon>Neoteleostei</taxon>
        <taxon>Acanthomorphata</taxon>
        <taxon>Eupercaria</taxon>
        <taxon>Perciformes</taxon>
        <taxon>Cottioidei</taxon>
        <taxon>Cottales</taxon>
        <taxon>Liparidae</taxon>
        <taxon>Liparis</taxon>
    </lineage>
</organism>
<proteinExistence type="predicted"/>
<keyword evidence="3" id="KW-1185">Reference proteome</keyword>
<sequence>MTPHRLPTVDFLSRKARNKLHVRLPLTGAPRQHWDDQSSHFAENNNNNNNNSNNNNNNNNNNNIASRFS</sequence>
<gene>
    <name evidence="2" type="ORF">EYF80_045209</name>
</gene>
<dbReference type="AlphaFoldDB" id="A0A4Z2FTI2"/>
<feature type="compositionally biased region" description="Low complexity" evidence="1">
    <location>
        <begin position="44"/>
        <end position="63"/>
    </location>
</feature>